<gene>
    <name evidence="1" type="ORF">C6Y40_23780</name>
</gene>
<keyword evidence="2" id="KW-1185">Reference proteome</keyword>
<reference evidence="2" key="1">
    <citation type="journal article" date="2020" name="Int. J. Syst. Evol. Microbiol.">
        <title>Alteromonas alba sp. nov., a marine bacterium isolated from the seawater of the West Pacific Ocean.</title>
        <authorList>
            <person name="Sun C."/>
            <person name="Wu Y.-H."/>
            <person name="Xamxidin M."/>
            <person name="Cheng H."/>
            <person name="Xu X.-W."/>
        </authorList>
    </citation>
    <scope>NUCLEOTIDE SEQUENCE [LARGE SCALE GENOMIC DNA]</scope>
    <source>
        <strain evidence="2">190</strain>
    </source>
</reference>
<organism evidence="1 2">
    <name type="scientific">Alteromonas alba</name>
    <dbReference type="NCBI Taxonomy" id="2079529"/>
    <lineage>
        <taxon>Bacteria</taxon>
        <taxon>Pseudomonadati</taxon>
        <taxon>Pseudomonadota</taxon>
        <taxon>Gammaproteobacteria</taxon>
        <taxon>Alteromonadales</taxon>
        <taxon>Alteromonadaceae</taxon>
        <taxon>Alteromonas/Salinimonas group</taxon>
        <taxon>Alteromonas</taxon>
    </lineage>
</organism>
<name>A0A2S9V3Q0_9ALTE</name>
<dbReference type="EMBL" id="PVNP01000216">
    <property type="protein sequence ID" value="PRO71078.1"/>
    <property type="molecule type" value="Genomic_DNA"/>
</dbReference>
<dbReference type="Pfam" id="PF10364">
    <property type="entry name" value="NKWYS"/>
    <property type="match status" value="1"/>
</dbReference>
<accession>A0A2S9V3Q0</accession>
<dbReference type="Proteomes" id="UP000238949">
    <property type="component" value="Unassembled WGS sequence"/>
</dbReference>
<evidence type="ECO:0000313" key="1">
    <source>
        <dbReference type="EMBL" id="PRO71078.1"/>
    </source>
</evidence>
<protein>
    <recommendedName>
        <fullName evidence="3">Sulfotransferase domain-containing protein</fullName>
    </recommendedName>
</protein>
<sequence>MKMLSNIIGKYLKEELILIYTPGKVGSSTLEDSIPGSIHTHTLYDNPPNPPHWQLDYYTPFQKFKFKIKQFIRRRMIKHSKKIIIISVIREPISRNHSMFFQALPFWLAKTSSNLSKDRMSPREEGFEFLHHAFQKNFNHLYICEWFDKEIKRFTGIDIYQHEETDKGFYQVRKGKIHLLVVKLEDLERNIHYIEYATGKKITISEKNTGSKKWYSEIYKKFKESFKLDTETFAKITSSNYYKKFYEKQ</sequence>
<evidence type="ECO:0000313" key="2">
    <source>
        <dbReference type="Proteomes" id="UP000238949"/>
    </source>
</evidence>
<dbReference type="AlphaFoldDB" id="A0A2S9V3Q0"/>
<dbReference type="SUPFAM" id="SSF52540">
    <property type="entry name" value="P-loop containing nucleoside triphosphate hydrolases"/>
    <property type="match status" value="1"/>
</dbReference>
<dbReference type="InterPro" id="IPR018831">
    <property type="entry name" value="Uncharacterised_NKWYS"/>
</dbReference>
<comment type="caution">
    <text evidence="1">The sequence shown here is derived from an EMBL/GenBank/DDBJ whole genome shotgun (WGS) entry which is preliminary data.</text>
</comment>
<proteinExistence type="predicted"/>
<dbReference type="InterPro" id="IPR027417">
    <property type="entry name" value="P-loop_NTPase"/>
</dbReference>
<evidence type="ECO:0008006" key="3">
    <source>
        <dbReference type="Google" id="ProtNLM"/>
    </source>
</evidence>
<dbReference type="OrthoDB" id="286125at2"/>